<reference evidence="2" key="1">
    <citation type="submission" date="2023-03" db="EMBL/GenBank/DDBJ databases">
        <title>Massive genome expansion in bonnet fungi (Mycena s.s.) driven by repeated elements and novel gene families across ecological guilds.</title>
        <authorList>
            <consortium name="Lawrence Berkeley National Laboratory"/>
            <person name="Harder C.B."/>
            <person name="Miyauchi S."/>
            <person name="Viragh M."/>
            <person name="Kuo A."/>
            <person name="Thoen E."/>
            <person name="Andreopoulos B."/>
            <person name="Lu D."/>
            <person name="Skrede I."/>
            <person name="Drula E."/>
            <person name="Henrissat B."/>
            <person name="Morin E."/>
            <person name="Kohler A."/>
            <person name="Barry K."/>
            <person name="LaButti K."/>
            <person name="Morin E."/>
            <person name="Salamov A."/>
            <person name="Lipzen A."/>
            <person name="Mereny Z."/>
            <person name="Hegedus B."/>
            <person name="Baldrian P."/>
            <person name="Stursova M."/>
            <person name="Weitz H."/>
            <person name="Taylor A."/>
            <person name="Grigoriev I.V."/>
            <person name="Nagy L.G."/>
            <person name="Martin F."/>
            <person name="Kauserud H."/>
        </authorList>
    </citation>
    <scope>NUCLEOTIDE SEQUENCE</scope>
    <source>
        <strain evidence="2">CBHHK182m</strain>
    </source>
</reference>
<name>A0AAD7NS79_9AGAR</name>
<dbReference type="Proteomes" id="UP001215598">
    <property type="component" value="Unassembled WGS sequence"/>
</dbReference>
<evidence type="ECO:0000256" key="1">
    <source>
        <dbReference type="SAM" id="MobiDB-lite"/>
    </source>
</evidence>
<organism evidence="2 3">
    <name type="scientific">Mycena metata</name>
    <dbReference type="NCBI Taxonomy" id="1033252"/>
    <lineage>
        <taxon>Eukaryota</taxon>
        <taxon>Fungi</taxon>
        <taxon>Dikarya</taxon>
        <taxon>Basidiomycota</taxon>
        <taxon>Agaricomycotina</taxon>
        <taxon>Agaricomycetes</taxon>
        <taxon>Agaricomycetidae</taxon>
        <taxon>Agaricales</taxon>
        <taxon>Marasmiineae</taxon>
        <taxon>Mycenaceae</taxon>
        <taxon>Mycena</taxon>
    </lineage>
</organism>
<proteinExistence type="predicted"/>
<dbReference type="EMBL" id="JARKIB010000013">
    <property type="protein sequence ID" value="KAJ7773081.1"/>
    <property type="molecule type" value="Genomic_DNA"/>
</dbReference>
<gene>
    <name evidence="2" type="ORF">B0H16DRAFT_1511181</name>
</gene>
<keyword evidence="3" id="KW-1185">Reference proteome</keyword>
<dbReference type="AlphaFoldDB" id="A0AAD7NS79"/>
<evidence type="ECO:0000313" key="3">
    <source>
        <dbReference type="Proteomes" id="UP001215598"/>
    </source>
</evidence>
<protein>
    <submittedName>
        <fullName evidence="2">Uncharacterized protein</fullName>
    </submittedName>
</protein>
<feature type="region of interest" description="Disordered" evidence="1">
    <location>
        <begin position="210"/>
        <end position="229"/>
    </location>
</feature>
<sequence>MIPRLSNPHFIPRALASVARAELFDAQNDAEPDVEELELQKKLDELIQANLDADSAGRAKKRRKLNSTVAEEQAPETAVLFRLLSTSHTISLLPPPPPPPVTREPEWEDTEAAAATRREWAAIVAVDAAWVVREGAALPPPLRVGRVEHVRAQLDAHPPMMLVNCLQSPRKTRPPVPRWQLQHHPYAPAPILPSPAVTGDTPSIDVEVVRESPRRTRKRRRGRPEEEKIRPQATFWWPPVECGGKSLGYAMGY</sequence>
<evidence type="ECO:0000313" key="2">
    <source>
        <dbReference type="EMBL" id="KAJ7773081.1"/>
    </source>
</evidence>
<comment type="caution">
    <text evidence="2">The sequence shown here is derived from an EMBL/GenBank/DDBJ whole genome shotgun (WGS) entry which is preliminary data.</text>
</comment>
<accession>A0AAD7NS79</accession>